<organism evidence="2 3">
    <name type="scientific">Senna tora</name>
    <dbReference type="NCBI Taxonomy" id="362788"/>
    <lineage>
        <taxon>Eukaryota</taxon>
        <taxon>Viridiplantae</taxon>
        <taxon>Streptophyta</taxon>
        <taxon>Embryophyta</taxon>
        <taxon>Tracheophyta</taxon>
        <taxon>Spermatophyta</taxon>
        <taxon>Magnoliopsida</taxon>
        <taxon>eudicotyledons</taxon>
        <taxon>Gunneridae</taxon>
        <taxon>Pentapetalae</taxon>
        <taxon>rosids</taxon>
        <taxon>fabids</taxon>
        <taxon>Fabales</taxon>
        <taxon>Fabaceae</taxon>
        <taxon>Caesalpinioideae</taxon>
        <taxon>Cassia clade</taxon>
        <taxon>Senna</taxon>
    </lineage>
</organism>
<protein>
    <submittedName>
        <fullName evidence="2">Callose synthase 7-like isoform X2</fullName>
    </submittedName>
</protein>
<gene>
    <name evidence="2" type="ORF">G2W53_029683</name>
</gene>
<evidence type="ECO:0000313" key="3">
    <source>
        <dbReference type="Proteomes" id="UP000634136"/>
    </source>
</evidence>
<sequence length="220" mass="25615">MLRSRFESIPSAFSECFLPGRNRDTKPEDLDESYERRNIAYFSQVWNEFINSMRDEDLISNSDRDLLLVPYRSSDVSVIQWPPFLLASKIPIALDMAKDYKGKDDADLVKKIKSDEYMYSAVVECYETLRGIIYYLLLDEDDKAVVRYICYKVEMSIQQHTFVKDFKMSGLPSLSEKMEIFLTLLQSDDHKVESLKPQIVNVLQDIVEIVIQDVMVDGHL</sequence>
<evidence type="ECO:0000313" key="2">
    <source>
        <dbReference type="EMBL" id="KAF7815714.1"/>
    </source>
</evidence>
<dbReference type="Pfam" id="PF25968">
    <property type="entry name" value="CALS1"/>
    <property type="match status" value="1"/>
</dbReference>
<dbReference type="Proteomes" id="UP000634136">
    <property type="component" value="Unassembled WGS sequence"/>
</dbReference>
<keyword evidence="3" id="KW-1185">Reference proteome</keyword>
<dbReference type="PANTHER" id="PTHR12741">
    <property type="entry name" value="LYST-INTERACTING PROTEIN LIP5 DOPAMINE RESPONSIVE PROTEIN DRG-1"/>
    <property type="match status" value="1"/>
</dbReference>
<evidence type="ECO:0000259" key="1">
    <source>
        <dbReference type="Pfam" id="PF25968"/>
    </source>
</evidence>
<dbReference type="AlphaFoldDB" id="A0A834TEI4"/>
<proteinExistence type="predicted"/>
<accession>A0A834TEI4</accession>
<reference evidence="2" key="1">
    <citation type="submission" date="2020-09" db="EMBL/GenBank/DDBJ databases">
        <title>Genome-Enabled Discovery of Anthraquinone Biosynthesis in Senna tora.</title>
        <authorList>
            <person name="Kang S.-H."/>
            <person name="Pandey R.P."/>
            <person name="Lee C.-M."/>
            <person name="Sim J.-S."/>
            <person name="Jeong J.-T."/>
            <person name="Choi B.-S."/>
            <person name="Jung M."/>
            <person name="Ginzburg D."/>
            <person name="Zhao K."/>
            <person name="Won S.Y."/>
            <person name="Oh T.-J."/>
            <person name="Yu Y."/>
            <person name="Kim N.-H."/>
            <person name="Lee O.R."/>
            <person name="Lee T.-H."/>
            <person name="Bashyal P."/>
            <person name="Kim T.-S."/>
            <person name="Lee W.-H."/>
            <person name="Kawkins C."/>
            <person name="Kim C.-K."/>
            <person name="Kim J.S."/>
            <person name="Ahn B.O."/>
            <person name="Rhee S.Y."/>
            <person name="Sohng J.K."/>
        </authorList>
    </citation>
    <scope>NUCLEOTIDE SEQUENCE</scope>
    <source>
        <tissue evidence="2">Leaf</tissue>
    </source>
</reference>
<dbReference type="PANTHER" id="PTHR12741:SF16">
    <property type="entry name" value="CALLOSE SYNTHASE 7"/>
    <property type="match status" value="1"/>
</dbReference>
<dbReference type="GO" id="GO:0003843">
    <property type="term" value="F:1,3-beta-D-glucan synthase activity"/>
    <property type="evidence" value="ECO:0007669"/>
    <property type="project" value="TreeGrafter"/>
</dbReference>
<comment type="caution">
    <text evidence="2">The sequence shown here is derived from an EMBL/GenBank/DDBJ whole genome shotgun (WGS) entry which is preliminary data.</text>
</comment>
<name>A0A834TEI4_9FABA</name>
<dbReference type="InterPro" id="IPR058851">
    <property type="entry name" value="CALS1_helical"/>
</dbReference>
<dbReference type="EMBL" id="JAAIUW010000009">
    <property type="protein sequence ID" value="KAF7815714.1"/>
    <property type="molecule type" value="Genomic_DNA"/>
</dbReference>
<dbReference type="GO" id="GO:0005886">
    <property type="term" value="C:plasma membrane"/>
    <property type="evidence" value="ECO:0007669"/>
    <property type="project" value="TreeGrafter"/>
</dbReference>
<feature type="domain" description="Callose synthase helical" evidence="1">
    <location>
        <begin position="82"/>
        <end position="219"/>
    </location>
</feature>
<dbReference type="OrthoDB" id="1880850at2759"/>